<evidence type="ECO:0000256" key="7">
    <source>
        <dbReference type="SAM" id="Phobius"/>
    </source>
</evidence>
<name>A0A0G1NMT1_9BACT</name>
<comment type="similarity">
    <text evidence="2">Belongs to the GSP F family.</text>
</comment>
<dbReference type="EMBL" id="LCLS01000013">
    <property type="protein sequence ID" value="KKU21746.1"/>
    <property type="molecule type" value="Genomic_DNA"/>
</dbReference>
<keyword evidence="5 7" id="KW-1133">Transmembrane helix</keyword>
<dbReference type="GO" id="GO:0005886">
    <property type="term" value="C:plasma membrane"/>
    <property type="evidence" value="ECO:0007669"/>
    <property type="project" value="UniProtKB-SubCell"/>
</dbReference>
<evidence type="ECO:0000256" key="3">
    <source>
        <dbReference type="ARBA" id="ARBA00022475"/>
    </source>
</evidence>
<dbReference type="InterPro" id="IPR003004">
    <property type="entry name" value="GspF/PilC"/>
</dbReference>
<keyword evidence="4 7" id="KW-0812">Transmembrane</keyword>
<evidence type="ECO:0000256" key="2">
    <source>
        <dbReference type="ARBA" id="ARBA00005745"/>
    </source>
</evidence>
<evidence type="ECO:0000256" key="1">
    <source>
        <dbReference type="ARBA" id="ARBA00004651"/>
    </source>
</evidence>
<sequence length="124" mass="13465">MKSGLPILDSLEITADAVGSSELKGVLLRVSREGIMKGLTVGEAFKRETYFPRVVVNLIAVSEKAGHMEDVLQTLSEFYESEIDSSIKILVSFLEPVLLLFIGLIVGMIALAIIIPVYQLVGSI</sequence>
<dbReference type="InterPro" id="IPR018076">
    <property type="entry name" value="T2SS_GspF_dom"/>
</dbReference>
<dbReference type="Proteomes" id="UP000034107">
    <property type="component" value="Unassembled WGS sequence"/>
</dbReference>
<evidence type="ECO:0000259" key="8">
    <source>
        <dbReference type="Pfam" id="PF00482"/>
    </source>
</evidence>
<comment type="subcellular location">
    <subcellularLocation>
        <location evidence="1">Cell membrane</location>
        <topology evidence="1">Multi-pass membrane protein</topology>
    </subcellularLocation>
</comment>
<evidence type="ECO:0000256" key="6">
    <source>
        <dbReference type="ARBA" id="ARBA00023136"/>
    </source>
</evidence>
<evidence type="ECO:0000256" key="4">
    <source>
        <dbReference type="ARBA" id="ARBA00022692"/>
    </source>
</evidence>
<protein>
    <submittedName>
        <fullName evidence="9">Type 4 fimbrial assembly protein pilC</fullName>
    </submittedName>
</protein>
<evidence type="ECO:0000313" key="10">
    <source>
        <dbReference type="Proteomes" id="UP000034107"/>
    </source>
</evidence>
<dbReference type="Pfam" id="PF00482">
    <property type="entry name" value="T2SSF"/>
    <property type="match status" value="1"/>
</dbReference>
<comment type="caution">
    <text evidence="9">The sequence shown here is derived from an EMBL/GenBank/DDBJ whole genome shotgun (WGS) entry which is preliminary data.</text>
</comment>
<reference evidence="9 10" key="1">
    <citation type="journal article" date="2015" name="Nature">
        <title>rRNA introns, odd ribosomes, and small enigmatic genomes across a large radiation of phyla.</title>
        <authorList>
            <person name="Brown C.T."/>
            <person name="Hug L.A."/>
            <person name="Thomas B.C."/>
            <person name="Sharon I."/>
            <person name="Castelle C.J."/>
            <person name="Singh A."/>
            <person name="Wilkins M.J."/>
            <person name="Williams K.H."/>
            <person name="Banfield J.F."/>
        </authorList>
    </citation>
    <scope>NUCLEOTIDE SEQUENCE [LARGE SCALE GENOMIC DNA]</scope>
</reference>
<dbReference type="PANTHER" id="PTHR30012:SF0">
    <property type="entry name" value="TYPE II SECRETION SYSTEM PROTEIN F-RELATED"/>
    <property type="match status" value="1"/>
</dbReference>
<organism evidence="9 10">
    <name type="scientific">Candidatus Nomurabacteria bacterium GW2011_GWA1_46_11</name>
    <dbReference type="NCBI Taxonomy" id="1618732"/>
    <lineage>
        <taxon>Bacteria</taxon>
        <taxon>Candidatus Nomuraibacteriota</taxon>
    </lineage>
</organism>
<gene>
    <name evidence="9" type="ORF">UX31_C0013G0020</name>
</gene>
<feature type="transmembrane region" description="Helical" evidence="7">
    <location>
        <begin position="97"/>
        <end position="121"/>
    </location>
</feature>
<dbReference type="InterPro" id="IPR042094">
    <property type="entry name" value="T2SS_GspF_sf"/>
</dbReference>
<dbReference type="AlphaFoldDB" id="A0A0G1NMT1"/>
<feature type="domain" description="Type II secretion system protein GspF" evidence="8">
    <location>
        <begin position="2"/>
        <end position="116"/>
    </location>
</feature>
<keyword evidence="3" id="KW-1003">Cell membrane</keyword>
<evidence type="ECO:0000313" key="9">
    <source>
        <dbReference type="EMBL" id="KKU21746.1"/>
    </source>
</evidence>
<keyword evidence="6 7" id="KW-0472">Membrane</keyword>
<accession>A0A0G1NMT1</accession>
<proteinExistence type="inferred from homology"/>
<evidence type="ECO:0000256" key="5">
    <source>
        <dbReference type="ARBA" id="ARBA00022989"/>
    </source>
</evidence>
<dbReference type="Gene3D" id="1.20.81.30">
    <property type="entry name" value="Type II secretion system (T2SS), domain F"/>
    <property type="match status" value="1"/>
</dbReference>
<dbReference type="PANTHER" id="PTHR30012">
    <property type="entry name" value="GENERAL SECRETION PATHWAY PROTEIN"/>
    <property type="match status" value="1"/>
</dbReference>